<gene>
    <name evidence="1" type="ORF">BST86_04015</name>
</gene>
<dbReference type="OrthoDB" id="959664at2"/>
<organism evidence="1 2">
    <name type="scientific">Nonlabens agnitus</name>
    <dbReference type="NCBI Taxonomy" id="870484"/>
    <lineage>
        <taxon>Bacteria</taxon>
        <taxon>Pseudomonadati</taxon>
        <taxon>Bacteroidota</taxon>
        <taxon>Flavobacteriia</taxon>
        <taxon>Flavobacteriales</taxon>
        <taxon>Flavobacteriaceae</taxon>
        <taxon>Nonlabens</taxon>
    </lineage>
</organism>
<sequence>MIFTFETTLTHNGWVGALIIPEDISEQLESAKIKRVVADLIVSGKEMTLYAGVIKRKGIKYLMLSKANKKALAIEEGNTVNVTMKEDTSKYQAPMTEELEAVLLSDYEAYEIFESLLPGKQRNIIFMIYGIKDSQKRVDVALNAMENLKMGNLNPIRFEKLLPY</sequence>
<protein>
    <submittedName>
        <fullName evidence="1">DUF1905 domain-containing protein</fullName>
    </submittedName>
</protein>
<keyword evidence="2" id="KW-1185">Reference proteome</keyword>
<reference evidence="1 2" key="1">
    <citation type="submission" date="2016-11" db="EMBL/GenBank/DDBJ databases">
        <title>Trade-off between light-utilization and light-protection in marine flavobacteria.</title>
        <authorList>
            <person name="Kumagai Y."/>
        </authorList>
    </citation>
    <scope>NUCLEOTIDE SEQUENCE [LARGE SCALE GENOMIC DNA]</scope>
    <source>
        <strain evidence="1 2">JCM 17109</strain>
    </source>
</reference>
<comment type="caution">
    <text evidence="1">The sequence shown here is derived from an EMBL/GenBank/DDBJ whole genome shotgun (WGS) entry which is preliminary data.</text>
</comment>
<name>A0A2S9WS56_9FLAO</name>
<dbReference type="AlphaFoldDB" id="A0A2S9WS56"/>
<proteinExistence type="predicted"/>
<accession>A0A2S9WS56</accession>
<evidence type="ECO:0000313" key="2">
    <source>
        <dbReference type="Proteomes" id="UP000239532"/>
    </source>
</evidence>
<evidence type="ECO:0000313" key="1">
    <source>
        <dbReference type="EMBL" id="PRP66314.1"/>
    </source>
</evidence>
<dbReference type="RefSeq" id="WP_105982151.1">
    <property type="nucleotide sequence ID" value="NZ_MQUC01000003.1"/>
</dbReference>
<dbReference type="Proteomes" id="UP000239532">
    <property type="component" value="Unassembled WGS sequence"/>
</dbReference>
<dbReference type="EMBL" id="MQUC01000003">
    <property type="protein sequence ID" value="PRP66314.1"/>
    <property type="molecule type" value="Genomic_DNA"/>
</dbReference>